<dbReference type="Pfam" id="PF13560">
    <property type="entry name" value="HTH_31"/>
    <property type="match status" value="1"/>
</dbReference>
<accession>A0A2A9DM16</accession>
<protein>
    <submittedName>
        <fullName evidence="2">Y4mF family transcriptional regulator</fullName>
    </submittedName>
</protein>
<gene>
    <name evidence="2" type="ORF">ATK06_0866</name>
</gene>
<keyword evidence="3" id="KW-1185">Reference proteome</keyword>
<dbReference type="EMBL" id="PDJF01000001">
    <property type="protein sequence ID" value="PFG27787.1"/>
    <property type="molecule type" value="Genomic_DNA"/>
</dbReference>
<reference evidence="2 3" key="1">
    <citation type="submission" date="2017-10" db="EMBL/GenBank/DDBJ databases">
        <title>Sequencing the genomes of 1000 actinobacteria strains.</title>
        <authorList>
            <person name="Klenk H.-P."/>
        </authorList>
    </citation>
    <scope>NUCLEOTIDE SEQUENCE [LARGE SCALE GENOMIC DNA]</scope>
    <source>
        <strain evidence="2 3">DSM 20688</strain>
    </source>
</reference>
<dbReference type="InterPro" id="IPR001387">
    <property type="entry name" value="Cro/C1-type_HTH"/>
</dbReference>
<organism evidence="2 3">
    <name type="scientific">Corynebacterium renale</name>
    <dbReference type="NCBI Taxonomy" id="1724"/>
    <lineage>
        <taxon>Bacteria</taxon>
        <taxon>Bacillati</taxon>
        <taxon>Actinomycetota</taxon>
        <taxon>Actinomycetes</taxon>
        <taxon>Mycobacteriales</taxon>
        <taxon>Corynebacteriaceae</taxon>
        <taxon>Corynebacterium</taxon>
    </lineage>
</organism>
<dbReference type="SMART" id="SM00530">
    <property type="entry name" value="HTH_XRE"/>
    <property type="match status" value="1"/>
</dbReference>
<dbReference type="InterPro" id="IPR010982">
    <property type="entry name" value="Lambda_DNA-bd_dom_sf"/>
</dbReference>
<dbReference type="AlphaFoldDB" id="A0A2A9DM16"/>
<dbReference type="Proteomes" id="UP000221653">
    <property type="component" value="Unassembled WGS sequence"/>
</dbReference>
<dbReference type="STRING" id="1724.GCA_001044175_02480"/>
<dbReference type="PROSITE" id="PS50943">
    <property type="entry name" value="HTH_CROC1"/>
    <property type="match status" value="1"/>
</dbReference>
<evidence type="ECO:0000313" key="2">
    <source>
        <dbReference type="EMBL" id="PFG27787.1"/>
    </source>
</evidence>
<dbReference type="CDD" id="cd00093">
    <property type="entry name" value="HTH_XRE"/>
    <property type="match status" value="1"/>
</dbReference>
<evidence type="ECO:0000259" key="1">
    <source>
        <dbReference type="PROSITE" id="PS50943"/>
    </source>
</evidence>
<dbReference type="Gene3D" id="1.10.260.40">
    <property type="entry name" value="lambda repressor-like DNA-binding domains"/>
    <property type="match status" value="1"/>
</dbReference>
<dbReference type="SUPFAM" id="SSF47413">
    <property type="entry name" value="lambda repressor-like DNA-binding domains"/>
    <property type="match status" value="1"/>
</dbReference>
<comment type="caution">
    <text evidence="2">The sequence shown here is derived from an EMBL/GenBank/DDBJ whole genome shotgun (WGS) entry which is preliminary data.</text>
</comment>
<sequence length="108" mass="12135">MPNSYFLFAKSVSLRETGTFVPNIYFSGRKVSVKQHSGIGAQAREQRRAMNLTQEDVAELALVSERFIRDFEQGKTTVRMDKVEAVLNVLGLDLAAVQHIPEALRRSP</sequence>
<feature type="domain" description="HTH cro/C1-type" evidence="1">
    <location>
        <begin position="44"/>
        <end position="97"/>
    </location>
</feature>
<evidence type="ECO:0000313" key="3">
    <source>
        <dbReference type="Proteomes" id="UP000221653"/>
    </source>
</evidence>
<proteinExistence type="predicted"/>
<name>A0A2A9DM16_9CORY</name>
<dbReference type="GO" id="GO:0003677">
    <property type="term" value="F:DNA binding"/>
    <property type="evidence" value="ECO:0007669"/>
    <property type="project" value="InterPro"/>
</dbReference>